<dbReference type="InterPro" id="IPR050428">
    <property type="entry name" value="TCS_sensor_his_kinase"/>
</dbReference>
<dbReference type="InterPro" id="IPR036097">
    <property type="entry name" value="HisK_dim/P_sf"/>
</dbReference>
<evidence type="ECO:0000256" key="10">
    <source>
        <dbReference type="ARBA" id="ARBA00023136"/>
    </source>
</evidence>
<dbReference type="InterPro" id="IPR036890">
    <property type="entry name" value="HATPase_C_sf"/>
</dbReference>
<keyword evidence="5" id="KW-0808">Transferase</keyword>
<dbReference type="GO" id="GO:0005886">
    <property type="term" value="C:plasma membrane"/>
    <property type="evidence" value="ECO:0007669"/>
    <property type="project" value="UniProtKB-SubCell"/>
</dbReference>
<keyword evidence="6 12" id="KW-0812">Transmembrane</keyword>
<dbReference type="Pfam" id="PF00512">
    <property type="entry name" value="HisKA"/>
    <property type="match status" value="1"/>
</dbReference>
<feature type="domain" description="Histidine kinase" evidence="13">
    <location>
        <begin position="301"/>
        <end position="510"/>
    </location>
</feature>
<evidence type="ECO:0000256" key="7">
    <source>
        <dbReference type="ARBA" id="ARBA00022777"/>
    </source>
</evidence>
<evidence type="ECO:0000256" key="11">
    <source>
        <dbReference type="SAM" id="MobiDB-lite"/>
    </source>
</evidence>
<dbReference type="PROSITE" id="PS50109">
    <property type="entry name" value="HIS_KIN"/>
    <property type="match status" value="1"/>
</dbReference>
<comment type="catalytic activity">
    <reaction evidence="1">
        <text>ATP + protein L-histidine = ADP + protein N-phospho-L-histidine.</text>
        <dbReference type="EC" id="2.7.13.3"/>
    </reaction>
</comment>
<keyword evidence="8 12" id="KW-1133">Transmembrane helix</keyword>
<dbReference type="PANTHER" id="PTHR45436:SF5">
    <property type="entry name" value="SENSOR HISTIDINE KINASE TRCS"/>
    <property type="match status" value="1"/>
</dbReference>
<dbReference type="Gene3D" id="3.30.565.10">
    <property type="entry name" value="Histidine kinase-like ATPase, C-terminal domain"/>
    <property type="match status" value="1"/>
</dbReference>
<dbReference type="EC" id="2.7.13.3" evidence="3"/>
<gene>
    <name evidence="15" type="ORF">HMPREF0059_02024</name>
</gene>
<organism evidence="15 16">
    <name type="scientific">Actinomyces viscosus C505</name>
    <dbReference type="NCBI Taxonomy" id="562973"/>
    <lineage>
        <taxon>Bacteria</taxon>
        <taxon>Bacillati</taxon>
        <taxon>Actinomycetota</taxon>
        <taxon>Actinomycetes</taxon>
        <taxon>Actinomycetales</taxon>
        <taxon>Actinomycetaceae</taxon>
        <taxon>Actinomyces</taxon>
    </lineage>
</organism>
<comment type="subcellular location">
    <subcellularLocation>
        <location evidence="2">Cell membrane</location>
    </subcellularLocation>
</comment>
<dbReference type="EMBL" id="ACRE02000009">
    <property type="protein sequence ID" value="EGE37753.1"/>
    <property type="molecule type" value="Genomic_DNA"/>
</dbReference>
<feature type="transmembrane region" description="Helical" evidence="12">
    <location>
        <begin position="50"/>
        <end position="74"/>
    </location>
</feature>
<dbReference type="InterPro" id="IPR003594">
    <property type="entry name" value="HATPase_dom"/>
</dbReference>
<dbReference type="SUPFAM" id="SSF47384">
    <property type="entry name" value="Homodimeric domain of signal transducing histidine kinase"/>
    <property type="match status" value="1"/>
</dbReference>
<reference evidence="16" key="1">
    <citation type="submission" date="2010-02" db="EMBL/GenBank/DDBJ databases">
        <title>The Genome Sequence of Prevotella oris strain C735.</title>
        <authorList>
            <consortium name="The Broad Institute Genome Sequencing Platform"/>
            <person name="Ward D."/>
            <person name="Feldgarden M."/>
            <person name="Earl A."/>
            <person name="Young S.K."/>
            <person name="Zeng Q."/>
            <person name="Koehrsen M."/>
            <person name="Alvarado L."/>
            <person name="Berlin A."/>
            <person name="Bochicchio J."/>
            <person name="Borenstein D."/>
            <person name="Chapman S.B."/>
            <person name="Chen Z."/>
            <person name="Engels R."/>
            <person name="Freedman E."/>
            <person name="Gellesch M."/>
            <person name="Goldberg J."/>
            <person name="Griggs A."/>
            <person name="Gujja S."/>
            <person name="Heilman E."/>
            <person name="Heiman D."/>
            <person name="Hepburn T."/>
            <person name="Howarth C."/>
            <person name="Jen D."/>
            <person name="Larson L."/>
            <person name="Mehta T."/>
            <person name="Park D."/>
            <person name="Pearson M."/>
            <person name="Roberts A."/>
            <person name="Saif S."/>
            <person name="Shea T."/>
            <person name="Shenoy N."/>
            <person name="Sisk P."/>
            <person name="Stolte C."/>
            <person name="Sykes S."/>
            <person name="Thomson T."/>
            <person name="Walk T."/>
            <person name="White J."/>
            <person name="Yandava C."/>
            <person name="Sibley C.D."/>
            <person name="Field T.R."/>
            <person name="Grinwis M."/>
            <person name="Eshaghurshan C.S."/>
            <person name="Surette M.G."/>
            <person name="Haas B."/>
            <person name="Nusbaum C."/>
            <person name="Birren B."/>
        </authorList>
    </citation>
    <scope>NUCLEOTIDE SEQUENCE [LARGE SCALE GENOMIC DNA]</scope>
    <source>
        <strain evidence="16">C505</strain>
    </source>
</reference>
<accession>F2UZZ9</accession>
<dbReference type="eggNOG" id="COG5002">
    <property type="taxonomic scope" value="Bacteria"/>
</dbReference>
<dbReference type="PANTHER" id="PTHR45436">
    <property type="entry name" value="SENSOR HISTIDINE KINASE YKOH"/>
    <property type="match status" value="1"/>
</dbReference>
<evidence type="ECO:0000259" key="14">
    <source>
        <dbReference type="PROSITE" id="PS50885"/>
    </source>
</evidence>
<dbReference type="Proteomes" id="UP000004668">
    <property type="component" value="Unassembled WGS sequence"/>
</dbReference>
<feature type="domain" description="HAMP" evidence="14">
    <location>
        <begin position="241"/>
        <end position="293"/>
    </location>
</feature>
<dbReference type="SMART" id="SM00304">
    <property type="entry name" value="HAMP"/>
    <property type="match status" value="1"/>
</dbReference>
<evidence type="ECO:0000256" key="8">
    <source>
        <dbReference type="ARBA" id="ARBA00022989"/>
    </source>
</evidence>
<comment type="caution">
    <text evidence="15">The sequence shown here is derived from an EMBL/GenBank/DDBJ whole genome shotgun (WGS) entry which is preliminary data.</text>
</comment>
<sequence length="543" mass="58441">MDLRGSGTLNRAAPGSARARIHGAEPSGSGHNGEVTSLLPTRTVTIGTRVMWAIVLVSSIALVMCGAIVWALGLSSVSADATNRLEHSRDRIRQLAADRQDPSSGQPLEDVSAVLRTHIQRTAEGRGEAELGFVGTDAGTELTWVSADNVSFRPEQDKELLTRVSSQAAASESVIETVRTPTSSYRVLVVPLQGGAQHGALVHVIDLKVAESQLRRTMAFYAAAAVFTVALVTGLAWFAVERLLRPIEQLRRATESIGEEDLTTRVPVKGRDDLTALAEAVNRMLDRVQTSVEAQRNLLDDVGHELRTPIAVVRGHLELTDPADPEDVRQTQLLALDELDRMGMLVGDLILLAKSVQSDFVTPVDTDVAELTELVFDKSLALGERRWKMESAAFTRAMVDPTRITQAWLQLVANAVRYSEHCSTVSLGSAVRDGHLQMWVRDEGIGIAPEDIDLVRQRFKRTAGAQKLASGTGLGLSIVETIVAAHGGRLDILSEVGRGSVFTMVIPLKPPTAVASSRGDTLTPAGDSFPAQPPTASRRSHSP</sequence>
<feature type="transmembrane region" description="Helical" evidence="12">
    <location>
        <begin position="218"/>
        <end position="240"/>
    </location>
</feature>
<keyword evidence="4" id="KW-0597">Phosphoprotein</keyword>
<keyword evidence="10 12" id="KW-0472">Membrane</keyword>
<evidence type="ECO:0000256" key="2">
    <source>
        <dbReference type="ARBA" id="ARBA00004236"/>
    </source>
</evidence>
<evidence type="ECO:0000256" key="1">
    <source>
        <dbReference type="ARBA" id="ARBA00000085"/>
    </source>
</evidence>
<evidence type="ECO:0000313" key="15">
    <source>
        <dbReference type="EMBL" id="EGE37753.1"/>
    </source>
</evidence>
<proteinExistence type="predicted"/>
<dbReference type="PRINTS" id="PR00344">
    <property type="entry name" value="BCTRLSENSOR"/>
</dbReference>
<evidence type="ECO:0000256" key="12">
    <source>
        <dbReference type="SAM" id="Phobius"/>
    </source>
</evidence>
<dbReference type="SUPFAM" id="SSF158472">
    <property type="entry name" value="HAMP domain-like"/>
    <property type="match status" value="1"/>
</dbReference>
<name>F2UZZ9_ACTVI</name>
<reference evidence="15 16" key="2">
    <citation type="submission" date="2011-10" db="EMBL/GenBank/DDBJ databases">
        <title>The Genome Sequence of Actinomyces viscosus C505.</title>
        <authorList>
            <consortium name="The Broad Institute Genome Sequencing Platform"/>
            <consortium name="The Broad Institute Genome Sequencing Center for Infectious Disease"/>
            <person name="Earl A."/>
            <person name="Ward D."/>
            <person name="Feldgarden M."/>
            <person name="Gevers D."/>
            <person name="Sibley C.D."/>
            <person name="Field T.R."/>
            <person name="Grinwis M."/>
            <person name="Eshaghurshan C.S."/>
            <person name="Surette M.G."/>
            <person name="Young S.K."/>
            <person name="Zeng Q."/>
            <person name="Gargeya S."/>
            <person name="Fitzgerald M."/>
            <person name="Haas B."/>
            <person name="Abouelleil A."/>
            <person name="Alvarado L."/>
            <person name="Arachchi H.M."/>
            <person name="Berlin A."/>
            <person name="Brown A."/>
            <person name="Chapman S.B."/>
            <person name="Chen Z."/>
            <person name="Dunbar C."/>
            <person name="Freedman E."/>
            <person name="Gearin G."/>
            <person name="Goldberg J."/>
            <person name="Griggs A."/>
            <person name="Gujja S."/>
            <person name="Heiman D."/>
            <person name="Howarth C."/>
            <person name="Larson L."/>
            <person name="Lui A."/>
            <person name="MacDonald P.J.P."/>
            <person name="Montmayeur A."/>
            <person name="Murphy C."/>
            <person name="Neiman D."/>
            <person name="Pearson M."/>
            <person name="Priest M."/>
            <person name="Roberts A."/>
            <person name="Saif S."/>
            <person name="Shea T."/>
            <person name="Shenoy N."/>
            <person name="Sisk P."/>
            <person name="Stolte C."/>
            <person name="Sykes S."/>
            <person name="Wortman J."/>
            <person name="Nusbaum C."/>
            <person name="Birren B."/>
        </authorList>
    </citation>
    <scope>NUCLEOTIDE SEQUENCE [LARGE SCALE GENOMIC DNA]</scope>
    <source>
        <strain evidence="15 16">C505</strain>
    </source>
</reference>
<protein>
    <recommendedName>
        <fullName evidence="3">histidine kinase</fullName>
        <ecNumber evidence="3">2.7.13.3</ecNumber>
    </recommendedName>
</protein>
<dbReference type="InterPro" id="IPR003661">
    <property type="entry name" value="HisK_dim/P_dom"/>
</dbReference>
<dbReference type="SMART" id="SM00387">
    <property type="entry name" value="HATPase_c"/>
    <property type="match status" value="1"/>
</dbReference>
<dbReference type="SUPFAM" id="SSF55874">
    <property type="entry name" value="ATPase domain of HSP90 chaperone/DNA topoisomerase II/histidine kinase"/>
    <property type="match status" value="1"/>
</dbReference>
<dbReference type="Gene3D" id="1.10.287.130">
    <property type="match status" value="1"/>
</dbReference>
<dbReference type="Pfam" id="PF02518">
    <property type="entry name" value="HATPase_c"/>
    <property type="match status" value="1"/>
</dbReference>
<dbReference type="PROSITE" id="PS50885">
    <property type="entry name" value="HAMP"/>
    <property type="match status" value="1"/>
</dbReference>
<dbReference type="InterPro" id="IPR003660">
    <property type="entry name" value="HAMP_dom"/>
</dbReference>
<evidence type="ECO:0000256" key="4">
    <source>
        <dbReference type="ARBA" id="ARBA00022553"/>
    </source>
</evidence>
<evidence type="ECO:0000256" key="6">
    <source>
        <dbReference type="ARBA" id="ARBA00022692"/>
    </source>
</evidence>
<evidence type="ECO:0000256" key="9">
    <source>
        <dbReference type="ARBA" id="ARBA00023012"/>
    </source>
</evidence>
<dbReference type="SMART" id="SM00388">
    <property type="entry name" value="HisKA"/>
    <property type="match status" value="1"/>
</dbReference>
<evidence type="ECO:0000259" key="13">
    <source>
        <dbReference type="PROSITE" id="PS50109"/>
    </source>
</evidence>
<dbReference type="InterPro" id="IPR005467">
    <property type="entry name" value="His_kinase_dom"/>
</dbReference>
<dbReference type="AlphaFoldDB" id="F2UZZ9"/>
<evidence type="ECO:0000313" key="16">
    <source>
        <dbReference type="Proteomes" id="UP000004668"/>
    </source>
</evidence>
<dbReference type="CDD" id="cd06225">
    <property type="entry name" value="HAMP"/>
    <property type="match status" value="1"/>
</dbReference>
<dbReference type="GO" id="GO:0000155">
    <property type="term" value="F:phosphorelay sensor kinase activity"/>
    <property type="evidence" value="ECO:0007669"/>
    <property type="project" value="InterPro"/>
</dbReference>
<keyword evidence="9" id="KW-0902">Two-component regulatory system</keyword>
<dbReference type="InterPro" id="IPR004358">
    <property type="entry name" value="Sig_transdc_His_kin-like_C"/>
</dbReference>
<evidence type="ECO:0000256" key="5">
    <source>
        <dbReference type="ARBA" id="ARBA00022679"/>
    </source>
</evidence>
<dbReference type="HOGENOM" id="CLU_000445_89_6_11"/>
<evidence type="ECO:0000256" key="3">
    <source>
        <dbReference type="ARBA" id="ARBA00012438"/>
    </source>
</evidence>
<dbReference type="CDD" id="cd00075">
    <property type="entry name" value="HATPase"/>
    <property type="match status" value="1"/>
</dbReference>
<feature type="region of interest" description="Disordered" evidence="11">
    <location>
        <begin position="1"/>
        <end position="36"/>
    </location>
</feature>
<feature type="region of interest" description="Disordered" evidence="11">
    <location>
        <begin position="513"/>
        <end position="543"/>
    </location>
</feature>
<dbReference type="Pfam" id="PF00672">
    <property type="entry name" value="HAMP"/>
    <property type="match status" value="1"/>
</dbReference>
<dbReference type="CDD" id="cd00082">
    <property type="entry name" value="HisKA"/>
    <property type="match status" value="1"/>
</dbReference>
<keyword evidence="7" id="KW-0418">Kinase</keyword>
<dbReference type="Gene3D" id="6.10.340.10">
    <property type="match status" value="1"/>
</dbReference>